<proteinExistence type="predicted"/>
<dbReference type="AlphaFoldDB" id="A0AAV4CSS6"/>
<evidence type="ECO:0000313" key="1">
    <source>
        <dbReference type="EMBL" id="GFO34946.1"/>
    </source>
</evidence>
<organism evidence="1 2">
    <name type="scientific">Plakobranchus ocellatus</name>
    <dbReference type="NCBI Taxonomy" id="259542"/>
    <lineage>
        <taxon>Eukaryota</taxon>
        <taxon>Metazoa</taxon>
        <taxon>Spiralia</taxon>
        <taxon>Lophotrochozoa</taxon>
        <taxon>Mollusca</taxon>
        <taxon>Gastropoda</taxon>
        <taxon>Heterobranchia</taxon>
        <taxon>Euthyneura</taxon>
        <taxon>Panpulmonata</taxon>
        <taxon>Sacoglossa</taxon>
        <taxon>Placobranchoidea</taxon>
        <taxon>Plakobranchidae</taxon>
        <taxon>Plakobranchus</taxon>
    </lineage>
</organism>
<dbReference type="EMBL" id="BLXT01006948">
    <property type="protein sequence ID" value="GFO34946.1"/>
    <property type="molecule type" value="Genomic_DNA"/>
</dbReference>
<sequence length="78" mass="8540">MCTYGGRKEEGAVASWFCWEMRTILGENPIPLTIVESGTPINDSACFRESSLTTMKSGPVINLPTELPNHCPTDAPIR</sequence>
<keyword evidence="2" id="KW-1185">Reference proteome</keyword>
<dbReference type="Proteomes" id="UP000735302">
    <property type="component" value="Unassembled WGS sequence"/>
</dbReference>
<comment type="caution">
    <text evidence="1">The sequence shown here is derived from an EMBL/GenBank/DDBJ whole genome shotgun (WGS) entry which is preliminary data.</text>
</comment>
<evidence type="ECO:0000313" key="2">
    <source>
        <dbReference type="Proteomes" id="UP000735302"/>
    </source>
</evidence>
<protein>
    <submittedName>
        <fullName evidence="1">Uncharacterized protein</fullName>
    </submittedName>
</protein>
<accession>A0AAV4CSS6</accession>
<gene>
    <name evidence="1" type="ORF">PoB_006145100</name>
</gene>
<name>A0AAV4CSS6_9GAST</name>
<reference evidence="1 2" key="1">
    <citation type="journal article" date="2021" name="Elife">
        <title>Chloroplast acquisition without the gene transfer in kleptoplastic sea slugs, Plakobranchus ocellatus.</title>
        <authorList>
            <person name="Maeda T."/>
            <person name="Takahashi S."/>
            <person name="Yoshida T."/>
            <person name="Shimamura S."/>
            <person name="Takaki Y."/>
            <person name="Nagai Y."/>
            <person name="Toyoda A."/>
            <person name="Suzuki Y."/>
            <person name="Arimoto A."/>
            <person name="Ishii H."/>
            <person name="Satoh N."/>
            <person name="Nishiyama T."/>
            <person name="Hasebe M."/>
            <person name="Maruyama T."/>
            <person name="Minagawa J."/>
            <person name="Obokata J."/>
            <person name="Shigenobu S."/>
        </authorList>
    </citation>
    <scope>NUCLEOTIDE SEQUENCE [LARGE SCALE GENOMIC DNA]</scope>
</reference>